<proteinExistence type="predicted"/>
<dbReference type="OMA" id="RPYQKVS"/>
<comment type="caution">
    <text evidence="1">The sequence shown here is derived from an EMBL/GenBank/DDBJ whole genome shotgun (WGS) entry which is preliminary data.</text>
</comment>
<dbReference type="EMBL" id="CAJJDP010000106">
    <property type="protein sequence ID" value="CAD8194041.1"/>
    <property type="molecule type" value="Genomic_DNA"/>
</dbReference>
<gene>
    <name evidence="1" type="ORF">POCTA_138.1.T1060024</name>
</gene>
<protein>
    <submittedName>
        <fullName evidence="1">Uncharacterized protein</fullName>
    </submittedName>
</protein>
<accession>A0A8S1WZJ2</accession>
<dbReference type="Proteomes" id="UP000683925">
    <property type="component" value="Unassembled WGS sequence"/>
</dbReference>
<evidence type="ECO:0000313" key="2">
    <source>
        <dbReference type="Proteomes" id="UP000683925"/>
    </source>
</evidence>
<dbReference type="AlphaFoldDB" id="A0A8S1WZJ2"/>
<dbReference type="OrthoDB" id="10338259at2759"/>
<name>A0A8S1WZJ2_PAROT</name>
<reference evidence="1" key="1">
    <citation type="submission" date="2021-01" db="EMBL/GenBank/DDBJ databases">
        <authorList>
            <consortium name="Genoscope - CEA"/>
            <person name="William W."/>
        </authorList>
    </citation>
    <scope>NUCLEOTIDE SEQUENCE</scope>
</reference>
<keyword evidence="2" id="KW-1185">Reference proteome</keyword>
<sequence>MKQLFIASRPYQKVSSFQRRTLLQLVFIKGFKIKHAAKSLNINYPGAKSIIVYHRTKVIHKKSNINSSNQCRSAPLNMCKSSLTIISSIGGSQITSKIHFQYEIRNDSSYIITSIPM</sequence>
<evidence type="ECO:0000313" key="1">
    <source>
        <dbReference type="EMBL" id="CAD8194041.1"/>
    </source>
</evidence>
<organism evidence="1 2">
    <name type="scientific">Paramecium octaurelia</name>
    <dbReference type="NCBI Taxonomy" id="43137"/>
    <lineage>
        <taxon>Eukaryota</taxon>
        <taxon>Sar</taxon>
        <taxon>Alveolata</taxon>
        <taxon>Ciliophora</taxon>
        <taxon>Intramacronucleata</taxon>
        <taxon>Oligohymenophorea</taxon>
        <taxon>Peniculida</taxon>
        <taxon>Parameciidae</taxon>
        <taxon>Paramecium</taxon>
    </lineage>
</organism>